<organism evidence="4 5">
    <name type="scientific">Thalassotalea nanhaiensis</name>
    <dbReference type="NCBI Taxonomy" id="3065648"/>
    <lineage>
        <taxon>Bacteria</taxon>
        <taxon>Pseudomonadati</taxon>
        <taxon>Pseudomonadota</taxon>
        <taxon>Gammaproteobacteria</taxon>
        <taxon>Alteromonadales</taxon>
        <taxon>Colwelliaceae</taxon>
        <taxon>Thalassotalea</taxon>
    </lineage>
</organism>
<feature type="modified residue" description="4-aspartylphosphate" evidence="2">
    <location>
        <position position="53"/>
    </location>
</feature>
<dbReference type="InterPro" id="IPR011006">
    <property type="entry name" value="CheY-like_superfamily"/>
</dbReference>
<dbReference type="SUPFAM" id="SSF52172">
    <property type="entry name" value="CheY-like"/>
    <property type="match status" value="1"/>
</dbReference>
<proteinExistence type="predicted"/>
<dbReference type="SMART" id="SM00448">
    <property type="entry name" value="REC"/>
    <property type="match status" value="1"/>
</dbReference>
<dbReference type="PANTHER" id="PTHR44591:SF3">
    <property type="entry name" value="RESPONSE REGULATORY DOMAIN-CONTAINING PROTEIN"/>
    <property type="match status" value="1"/>
</dbReference>
<feature type="domain" description="Response regulatory" evidence="3">
    <location>
        <begin position="4"/>
        <end position="120"/>
    </location>
</feature>
<keyword evidence="5" id="KW-1185">Reference proteome</keyword>
<evidence type="ECO:0000256" key="1">
    <source>
        <dbReference type="ARBA" id="ARBA00022553"/>
    </source>
</evidence>
<dbReference type="PANTHER" id="PTHR44591">
    <property type="entry name" value="STRESS RESPONSE REGULATOR PROTEIN 1"/>
    <property type="match status" value="1"/>
</dbReference>
<dbReference type="EMBL" id="CP134146">
    <property type="protein sequence ID" value="WNC67414.1"/>
    <property type="molecule type" value="Genomic_DNA"/>
</dbReference>
<dbReference type="InterPro" id="IPR050595">
    <property type="entry name" value="Bact_response_regulator"/>
</dbReference>
<keyword evidence="1 2" id="KW-0597">Phosphoprotein</keyword>
<evidence type="ECO:0000313" key="5">
    <source>
        <dbReference type="Proteomes" id="UP001248581"/>
    </source>
</evidence>
<gene>
    <name evidence="4" type="ORF">RI845_12895</name>
</gene>
<evidence type="ECO:0000313" key="4">
    <source>
        <dbReference type="EMBL" id="WNC67414.1"/>
    </source>
</evidence>
<dbReference type="Pfam" id="PF00072">
    <property type="entry name" value="Response_reg"/>
    <property type="match status" value="1"/>
</dbReference>
<dbReference type="Gene3D" id="3.40.50.2300">
    <property type="match status" value="1"/>
</dbReference>
<accession>A0ABY9THR7</accession>
<reference evidence="5" key="1">
    <citation type="submission" date="2023-09" db="EMBL/GenBank/DDBJ databases">
        <authorList>
            <person name="Li S."/>
            <person name="Li X."/>
            <person name="Zhang C."/>
            <person name="Zhao Z."/>
        </authorList>
    </citation>
    <scope>NUCLEOTIDE SEQUENCE [LARGE SCALE GENOMIC DNA]</scope>
    <source>
        <strain evidence="5">SQ345</strain>
    </source>
</reference>
<dbReference type="RefSeq" id="WP_348386573.1">
    <property type="nucleotide sequence ID" value="NZ_CP134146.1"/>
</dbReference>
<evidence type="ECO:0000259" key="3">
    <source>
        <dbReference type="PROSITE" id="PS50110"/>
    </source>
</evidence>
<name>A0ABY9THR7_9GAMM</name>
<dbReference type="Proteomes" id="UP001248581">
    <property type="component" value="Chromosome"/>
</dbReference>
<dbReference type="PROSITE" id="PS50110">
    <property type="entry name" value="RESPONSE_REGULATORY"/>
    <property type="match status" value="1"/>
</dbReference>
<evidence type="ECO:0000256" key="2">
    <source>
        <dbReference type="PROSITE-ProRule" id="PRU00169"/>
    </source>
</evidence>
<protein>
    <submittedName>
        <fullName evidence="4">Response regulator</fullName>
    </submittedName>
</protein>
<dbReference type="InterPro" id="IPR001789">
    <property type="entry name" value="Sig_transdc_resp-reg_receiver"/>
</dbReference>
<sequence>MSESILLVEDNALVLAQLNQTLTTAGYQVTTAINGLDGYNKAQQQRFDLCIVDHLMPLMNGPQLIKNLISLAGNAPSTIMFLTTQELKVVDQISEVQLANKVLSKPISNSEFLDEVRQLIEYSSEVA</sequence>